<gene>
    <name evidence="1" type="ORF">OKIOD_LOCUS2074</name>
</gene>
<dbReference type="EMBL" id="OU015568">
    <property type="protein sequence ID" value="CAG5083982.1"/>
    <property type="molecule type" value="Genomic_DNA"/>
</dbReference>
<evidence type="ECO:0000313" key="2">
    <source>
        <dbReference type="Proteomes" id="UP001158576"/>
    </source>
</evidence>
<evidence type="ECO:0000313" key="1">
    <source>
        <dbReference type="EMBL" id="CAG5083982.1"/>
    </source>
</evidence>
<accession>A0ABN7RU41</accession>
<organism evidence="1 2">
    <name type="scientific">Oikopleura dioica</name>
    <name type="common">Tunicate</name>
    <dbReference type="NCBI Taxonomy" id="34765"/>
    <lineage>
        <taxon>Eukaryota</taxon>
        <taxon>Metazoa</taxon>
        <taxon>Chordata</taxon>
        <taxon>Tunicata</taxon>
        <taxon>Appendicularia</taxon>
        <taxon>Copelata</taxon>
        <taxon>Oikopleuridae</taxon>
        <taxon>Oikopleura</taxon>
    </lineage>
</organism>
<protein>
    <submittedName>
        <fullName evidence="1">Oidioi.mRNA.OKI2018_I69.PAR.g10516.t1.cds</fullName>
    </submittedName>
</protein>
<name>A0ABN7RU41_OIKDI</name>
<sequence length="228" mass="25521">MVLQLPARQAPKRVILVTPSDRAGSWESFRPLCSVRNEKKPELYKRIMSGLQESMLDLKNTPTALISSLRDEDEIFGLVMSIVLVGRQQDSMENIEMVLTIFVDDEAESWPDIPRDVFSGQKLTLLGDDLTQLFPNQFLNYRQLLLKSSSALSAIGQMIQPGKFVSLTGTRMMLPFEFIRSADASDCQKICCSDLTQPNSSLMVLDETCPVGINLLQKLRTSDKPTSS</sequence>
<proteinExistence type="predicted"/>
<reference evidence="1 2" key="1">
    <citation type="submission" date="2021-04" db="EMBL/GenBank/DDBJ databases">
        <authorList>
            <person name="Bliznina A."/>
        </authorList>
    </citation>
    <scope>NUCLEOTIDE SEQUENCE [LARGE SCALE GENOMIC DNA]</scope>
</reference>
<keyword evidence="2" id="KW-1185">Reference proteome</keyword>
<dbReference type="Proteomes" id="UP001158576">
    <property type="component" value="Chromosome PAR"/>
</dbReference>